<dbReference type="OrthoDB" id="10252740at2759"/>
<dbReference type="SUPFAM" id="SSF53098">
    <property type="entry name" value="Ribonuclease H-like"/>
    <property type="match status" value="1"/>
</dbReference>
<dbReference type="InterPro" id="IPR036397">
    <property type="entry name" value="RNaseH_sf"/>
</dbReference>
<dbReference type="GO" id="GO:0003676">
    <property type="term" value="F:nucleic acid binding"/>
    <property type="evidence" value="ECO:0007669"/>
    <property type="project" value="InterPro"/>
</dbReference>
<gene>
    <name evidence="2" type="ORF">YQE_11305</name>
</gene>
<evidence type="ECO:0000256" key="1">
    <source>
        <dbReference type="SAM" id="MobiDB-lite"/>
    </source>
</evidence>
<dbReference type="InterPro" id="IPR012337">
    <property type="entry name" value="RNaseH-like_sf"/>
</dbReference>
<sequence>MTFLPGTCVDTEIAHPYMQDFYLVSHASIQGVAKPTKYVTLWDDNDMTNDQIEQLAYYLCHMFTRCTRSVSYPAPTYYAHLAAARGRVYIENDQLNMSRLRDEFQKVQILDTIRKDFPIDTGYGSGFLRRKRLIIALIQKQSFPALSGLLVEDHVEQKHEEALEDGTDCENVDANYFQPVPGDEIGNEAKKPGNTQHREQQNSQLNVLDGGAPRVKFIQFAARQFEHYFAKNAAIDEKSRDYRRNHSEAPTEDDGLEKQMVRHGAEHPNEPQILAEGVDEHPGELADDHILKNAAGHRTGEQLRSVHVHEDDFQQSSHGKMEQNLCPRFVPPRPEQAGSEEDPQYPE</sequence>
<name>N6SW77_DENPD</name>
<evidence type="ECO:0000313" key="2">
    <source>
        <dbReference type="EMBL" id="ENN72014.1"/>
    </source>
</evidence>
<dbReference type="Pfam" id="PF02171">
    <property type="entry name" value="Piwi"/>
    <property type="match status" value="1"/>
</dbReference>
<dbReference type="HOGENOM" id="CLU_799896_0_0_1"/>
<feature type="region of interest" description="Disordered" evidence="1">
    <location>
        <begin position="182"/>
        <end position="201"/>
    </location>
</feature>
<organism evidence="2">
    <name type="scientific">Dendroctonus ponderosae</name>
    <name type="common">Mountain pine beetle</name>
    <dbReference type="NCBI Taxonomy" id="77166"/>
    <lineage>
        <taxon>Eukaryota</taxon>
        <taxon>Metazoa</taxon>
        <taxon>Ecdysozoa</taxon>
        <taxon>Arthropoda</taxon>
        <taxon>Hexapoda</taxon>
        <taxon>Insecta</taxon>
        <taxon>Pterygota</taxon>
        <taxon>Neoptera</taxon>
        <taxon>Endopterygota</taxon>
        <taxon>Coleoptera</taxon>
        <taxon>Polyphaga</taxon>
        <taxon>Cucujiformia</taxon>
        <taxon>Curculionidae</taxon>
        <taxon>Scolytinae</taxon>
        <taxon>Dendroctonus</taxon>
    </lineage>
</organism>
<feature type="compositionally biased region" description="Acidic residues" evidence="1">
    <location>
        <begin position="338"/>
        <end position="347"/>
    </location>
</feature>
<dbReference type="EMBL" id="KB741247">
    <property type="protein sequence ID" value="ENN72014.1"/>
    <property type="molecule type" value="Genomic_DNA"/>
</dbReference>
<dbReference type="PANTHER" id="PTHR22891">
    <property type="entry name" value="EUKARYOTIC TRANSLATION INITIATION FACTOR 2C"/>
    <property type="match status" value="1"/>
</dbReference>
<protein>
    <submittedName>
        <fullName evidence="2">Uncharacterized protein</fullName>
    </submittedName>
</protein>
<dbReference type="PROSITE" id="PS50822">
    <property type="entry name" value="PIWI"/>
    <property type="match status" value="1"/>
</dbReference>
<feature type="region of interest" description="Disordered" evidence="1">
    <location>
        <begin position="307"/>
        <end position="347"/>
    </location>
</feature>
<dbReference type="Gene3D" id="3.30.420.10">
    <property type="entry name" value="Ribonuclease H-like superfamily/Ribonuclease H"/>
    <property type="match status" value="1"/>
</dbReference>
<dbReference type="InterPro" id="IPR003165">
    <property type="entry name" value="Piwi"/>
</dbReference>
<accession>N6SW77</accession>
<dbReference type="AlphaFoldDB" id="N6SW77"/>
<feature type="non-terminal residue" evidence="2">
    <location>
        <position position="1"/>
    </location>
</feature>
<proteinExistence type="predicted"/>
<reference evidence="2" key="1">
    <citation type="journal article" date="2013" name="Genome Biol.">
        <title>Draft genome of the mountain pine beetle, Dendroctonus ponderosae Hopkins, a major forest pest.</title>
        <authorList>
            <person name="Keeling C.I."/>
            <person name="Yuen M.M."/>
            <person name="Liao N.Y."/>
            <person name="Docking T.R."/>
            <person name="Chan S.K."/>
            <person name="Taylor G.A."/>
            <person name="Palmquist D.L."/>
            <person name="Jackman S.D."/>
            <person name="Nguyen A."/>
            <person name="Li M."/>
            <person name="Henderson H."/>
            <person name="Janes J.K."/>
            <person name="Zhao Y."/>
            <person name="Pandoh P."/>
            <person name="Moore R."/>
            <person name="Sperling F.A."/>
            <person name="Huber D.P."/>
            <person name="Birol I."/>
            <person name="Jones S.J."/>
            <person name="Bohlmann J."/>
        </authorList>
    </citation>
    <scope>NUCLEOTIDE SEQUENCE</scope>
</reference>
<feature type="compositionally biased region" description="Basic and acidic residues" evidence="1">
    <location>
        <begin position="187"/>
        <end position="200"/>
    </location>
</feature>